<accession>A0ACB0LZJ2</accession>
<gene>
    <name evidence="1" type="ORF">MILVUS5_LOCUS37302</name>
</gene>
<organism evidence="1 2">
    <name type="scientific">Trifolium pratense</name>
    <name type="common">Red clover</name>
    <dbReference type="NCBI Taxonomy" id="57577"/>
    <lineage>
        <taxon>Eukaryota</taxon>
        <taxon>Viridiplantae</taxon>
        <taxon>Streptophyta</taxon>
        <taxon>Embryophyta</taxon>
        <taxon>Tracheophyta</taxon>
        <taxon>Spermatophyta</taxon>
        <taxon>Magnoliopsida</taxon>
        <taxon>eudicotyledons</taxon>
        <taxon>Gunneridae</taxon>
        <taxon>Pentapetalae</taxon>
        <taxon>rosids</taxon>
        <taxon>fabids</taxon>
        <taxon>Fabales</taxon>
        <taxon>Fabaceae</taxon>
        <taxon>Papilionoideae</taxon>
        <taxon>50 kb inversion clade</taxon>
        <taxon>NPAAA clade</taxon>
        <taxon>Hologalegina</taxon>
        <taxon>IRL clade</taxon>
        <taxon>Trifolieae</taxon>
        <taxon>Trifolium</taxon>
    </lineage>
</organism>
<evidence type="ECO:0000313" key="2">
    <source>
        <dbReference type="Proteomes" id="UP001177021"/>
    </source>
</evidence>
<dbReference type="Proteomes" id="UP001177021">
    <property type="component" value="Unassembled WGS sequence"/>
</dbReference>
<evidence type="ECO:0000313" key="1">
    <source>
        <dbReference type="EMBL" id="CAJ2673917.1"/>
    </source>
</evidence>
<name>A0ACB0LZJ2_TRIPR</name>
<proteinExistence type="predicted"/>
<reference evidence="1" key="1">
    <citation type="submission" date="2023-10" db="EMBL/GenBank/DDBJ databases">
        <authorList>
            <person name="Rodriguez Cubillos JULIANA M."/>
            <person name="De Vega J."/>
        </authorList>
    </citation>
    <scope>NUCLEOTIDE SEQUENCE</scope>
</reference>
<dbReference type="EMBL" id="CASHSV030000716">
    <property type="protein sequence ID" value="CAJ2673917.1"/>
    <property type="molecule type" value="Genomic_DNA"/>
</dbReference>
<protein>
    <submittedName>
        <fullName evidence="1">Uncharacterized protein</fullName>
    </submittedName>
</protein>
<sequence>MVLDGFTSTERAVVVNIGTHMNRKILGTRDSLILVSFTALKTRFSLGKLKSLLKDKSLNLSKPCENIRTLIILQHLEYIC</sequence>
<comment type="caution">
    <text evidence="1">The sequence shown here is derived from an EMBL/GenBank/DDBJ whole genome shotgun (WGS) entry which is preliminary data.</text>
</comment>
<keyword evidence="2" id="KW-1185">Reference proteome</keyword>